<proteinExistence type="predicted"/>
<comment type="caution">
    <text evidence="2">The sequence shown here is derived from an EMBL/GenBank/DDBJ whole genome shotgun (WGS) entry which is preliminary data.</text>
</comment>
<dbReference type="PANTHER" id="PTHR46889">
    <property type="entry name" value="TRANSPOSASE INSF FOR INSERTION SEQUENCE IS3B-RELATED"/>
    <property type="match status" value="1"/>
</dbReference>
<dbReference type="EMBL" id="SEWW01000002">
    <property type="protein sequence ID" value="NGZ43760.1"/>
    <property type="molecule type" value="Genomic_DNA"/>
</dbReference>
<gene>
    <name evidence="2" type="ORF">EWU23_04645</name>
</gene>
<dbReference type="RefSeq" id="WP_166229803.1">
    <property type="nucleotide sequence ID" value="NZ_SEWW01000002.1"/>
</dbReference>
<dbReference type="NCBIfam" id="NF033516">
    <property type="entry name" value="transpos_IS3"/>
    <property type="match status" value="1"/>
</dbReference>
<evidence type="ECO:0000313" key="3">
    <source>
        <dbReference type="Proteomes" id="UP001318301"/>
    </source>
</evidence>
<dbReference type="InterPro" id="IPR050900">
    <property type="entry name" value="Transposase_IS3/IS150/IS904"/>
</dbReference>
<dbReference type="PANTHER" id="PTHR46889:SF5">
    <property type="entry name" value="INTEGRASE PROTEIN"/>
    <property type="match status" value="1"/>
</dbReference>
<dbReference type="Pfam" id="PF00665">
    <property type="entry name" value="rve"/>
    <property type="match status" value="1"/>
</dbReference>
<organism evidence="2 3">
    <name type="scientific">Aquirufa beregesia</name>
    <dbReference type="NCBI Taxonomy" id="2516556"/>
    <lineage>
        <taxon>Bacteria</taxon>
        <taxon>Pseudomonadati</taxon>
        <taxon>Bacteroidota</taxon>
        <taxon>Cytophagia</taxon>
        <taxon>Cytophagales</taxon>
        <taxon>Flectobacillaceae</taxon>
        <taxon>Aquirufa</taxon>
    </lineage>
</organism>
<sequence>MDWFRNNQGKIKFSLNQLYQEIGISKQAVNQYAKRQLAFDQSIQLLLLEAEELRRDHPGCGVEKMYHTLKPDFIGRDRFIDVFMDLGFRLKTKKNYQRTTYPASVHYSNLIKGMEVMAPSIIWQSDITYIYVKQEEKFYYAVFIIDVYTKKIVGHQLSNSMRADANVKAMEMALKNNKAPKIHHSDRGSQYIYKPYIELLKANKCKISMAISAQDNAYAERINRTIKEEYLDHWKPKNYEQLKKCVDKAVYHYNNKRPHNNNGKLSPVSFEESWNNNKFFSRPRFTIFNNEKLLETGQL</sequence>
<name>A0ABX0EVA7_9BACT</name>
<keyword evidence="3" id="KW-1185">Reference proteome</keyword>
<dbReference type="PROSITE" id="PS50994">
    <property type="entry name" value="INTEGRASE"/>
    <property type="match status" value="1"/>
</dbReference>
<dbReference type="Gene3D" id="3.30.420.10">
    <property type="entry name" value="Ribonuclease H-like superfamily/Ribonuclease H"/>
    <property type="match status" value="1"/>
</dbReference>
<dbReference type="Proteomes" id="UP001318301">
    <property type="component" value="Unassembled WGS sequence"/>
</dbReference>
<evidence type="ECO:0000313" key="2">
    <source>
        <dbReference type="EMBL" id="NGZ43760.1"/>
    </source>
</evidence>
<evidence type="ECO:0000259" key="1">
    <source>
        <dbReference type="PROSITE" id="PS50994"/>
    </source>
</evidence>
<dbReference type="SUPFAM" id="SSF53098">
    <property type="entry name" value="Ribonuclease H-like"/>
    <property type="match status" value="1"/>
</dbReference>
<dbReference type="InterPro" id="IPR001584">
    <property type="entry name" value="Integrase_cat-core"/>
</dbReference>
<feature type="domain" description="Integrase catalytic" evidence="1">
    <location>
        <begin position="115"/>
        <end position="275"/>
    </location>
</feature>
<dbReference type="InterPro" id="IPR036397">
    <property type="entry name" value="RNaseH_sf"/>
</dbReference>
<protein>
    <submittedName>
        <fullName evidence="2">IS3 family transposase</fullName>
    </submittedName>
</protein>
<dbReference type="InterPro" id="IPR048020">
    <property type="entry name" value="Transpos_IS3"/>
</dbReference>
<accession>A0ABX0EVA7</accession>
<dbReference type="InterPro" id="IPR012337">
    <property type="entry name" value="RNaseH-like_sf"/>
</dbReference>
<reference evidence="2 3" key="1">
    <citation type="submission" date="2019-02" db="EMBL/GenBank/DDBJ databases">
        <title>Genome of a new Bacteroidetes strain.</title>
        <authorList>
            <person name="Pitt A."/>
        </authorList>
    </citation>
    <scope>NUCLEOTIDE SEQUENCE [LARGE SCALE GENOMIC DNA]</scope>
    <source>
        <strain evidence="2 3">50C-KIRBA</strain>
    </source>
</reference>